<evidence type="ECO:0000256" key="5">
    <source>
        <dbReference type="SAM" id="MobiDB-lite"/>
    </source>
</evidence>
<evidence type="ECO:0000256" key="1">
    <source>
        <dbReference type="ARBA" id="ARBA00005706"/>
    </source>
</evidence>
<name>A0AAD6SKZ1_9AGAR</name>
<keyword evidence="3" id="KW-0503">Monooxygenase</keyword>
<dbReference type="EMBL" id="JARJCM010000100">
    <property type="protein sequence ID" value="KAJ7029563.1"/>
    <property type="molecule type" value="Genomic_DNA"/>
</dbReference>
<evidence type="ECO:0000256" key="3">
    <source>
        <dbReference type="ARBA" id="ARBA00023033"/>
    </source>
</evidence>
<evidence type="ECO:0000256" key="2">
    <source>
        <dbReference type="ARBA" id="ARBA00023002"/>
    </source>
</evidence>
<feature type="compositionally biased region" description="Pro residues" evidence="5">
    <location>
        <begin position="111"/>
        <end position="121"/>
    </location>
</feature>
<keyword evidence="2" id="KW-0560">Oxidoreductase</keyword>
<organism evidence="6 7">
    <name type="scientific">Mycena alexandri</name>
    <dbReference type="NCBI Taxonomy" id="1745969"/>
    <lineage>
        <taxon>Eukaryota</taxon>
        <taxon>Fungi</taxon>
        <taxon>Dikarya</taxon>
        <taxon>Basidiomycota</taxon>
        <taxon>Agaricomycotina</taxon>
        <taxon>Agaricomycetes</taxon>
        <taxon>Agaricomycetidae</taxon>
        <taxon>Agaricales</taxon>
        <taxon>Marasmiineae</taxon>
        <taxon>Mycenaceae</taxon>
        <taxon>Mycena</taxon>
    </lineage>
</organism>
<evidence type="ECO:0000313" key="7">
    <source>
        <dbReference type="Proteomes" id="UP001218188"/>
    </source>
</evidence>
<proteinExistence type="inferred from homology"/>
<dbReference type="InterPro" id="IPR050816">
    <property type="entry name" value="Flavin-dep_Halogenase_NPB"/>
</dbReference>
<sequence>MYMPNTIRENAPFFEALSDESGWAWFIPLHNGTVSVGVVMNEEVSRIKKSKYSGPDAGVEHYKTQLALAPGTAADYSYSADAYAGPNFRIAGDAGAFIDPFFSSGVHSPTAVPPLPPPPSLRPSADTAPRRRPLNSTLPPSARPTPVVLMVYRQFHSQDLPILAETEDKNFDVCLNDMLIPIILGGADTDHQMSQEAMTETLAYCERALGPGTENKDWRINARAAIEEITGGRDTSRCRRMRAGSLLCRSTGS</sequence>
<dbReference type="Proteomes" id="UP001218188">
    <property type="component" value="Unassembled WGS sequence"/>
</dbReference>
<dbReference type="PANTHER" id="PTHR43747">
    <property type="entry name" value="FAD-BINDING PROTEIN"/>
    <property type="match status" value="1"/>
</dbReference>
<dbReference type="GO" id="GO:0044550">
    <property type="term" value="P:secondary metabolite biosynthetic process"/>
    <property type="evidence" value="ECO:0007669"/>
    <property type="project" value="UniProtKB-ARBA"/>
</dbReference>
<comment type="caution">
    <text evidence="6">The sequence shown here is derived from an EMBL/GenBank/DDBJ whole genome shotgun (WGS) entry which is preliminary data.</text>
</comment>
<comment type="catalytic activity">
    <reaction evidence="4">
        <text>melleolide F + FADH2 + chloride + O2 = 6'-chloromelleolide F + FAD + 2 H2O + H(+)</text>
        <dbReference type="Rhea" id="RHEA:67160"/>
        <dbReference type="ChEBI" id="CHEBI:15377"/>
        <dbReference type="ChEBI" id="CHEBI:15378"/>
        <dbReference type="ChEBI" id="CHEBI:15379"/>
        <dbReference type="ChEBI" id="CHEBI:17996"/>
        <dbReference type="ChEBI" id="CHEBI:57692"/>
        <dbReference type="ChEBI" id="CHEBI:58307"/>
        <dbReference type="ChEBI" id="CHEBI:167712"/>
        <dbReference type="ChEBI" id="CHEBI:167713"/>
    </reaction>
    <physiologicalReaction direction="left-to-right" evidence="4">
        <dbReference type="Rhea" id="RHEA:67161"/>
    </physiologicalReaction>
</comment>
<protein>
    <submittedName>
        <fullName evidence="6">Uncharacterized protein</fullName>
    </submittedName>
</protein>
<keyword evidence="7" id="KW-1185">Reference proteome</keyword>
<dbReference type="AlphaFoldDB" id="A0AAD6SKZ1"/>
<dbReference type="InterPro" id="IPR006905">
    <property type="entry name" value="Flavin_halogenase"/>
</dbReference>
<evidence type="ECO:0000256" key="4">
    <source>
        <dbReference type="ARBA" id="ARBA00049364"/>
    </source>
</evidence>
<comment type="similarity">
    <text evidence="1">Belongs to the flavin-dependent halogenase family.</text>
</comment>
<dbReference type="GO" id="GO:0140907">
    <property type="term" value="F:flavin-dependent halogenase activity"/>
    <property type="evidence" value="ECO:0007669"/>
    <property type="project" value="UniProtKB-ARBA"/>
</dbReference>
<feature type="region of interest" description="Disordered" evidence="5">
    <location>
        <begin position="108"/>
        <end position="141"/>
    </location>
</feature>
<dbReference type="Gene3D" id="3.50.50.60">
    <property type="entry name" value="FAD/NAD(P)-binding domain"/>
    <property type="match status" value="1"/>
</dbReference>
<evidence type="ECO:0000313" key="6">
    <source>
        <dbReference type="EMBL" id="KAJ7029563.1"/>
    </source>
</evidence>
<accession>A0AAD6SKZ1</accession>
<dbReference type="GO" id="GO:0004497">
    <property type="term" value="F:monooxygenase activity"/>
    <property type="evidence" value="ECO:0007669"/>
    <property type="project" value="UniProtKB-KW"/>
</dbReference>
<reference evidence="6" key="1">
    <citation type="submission" date="2023-03" db="EMBL/GenBank/DDBJ databases">
        <title>Massive genome expansion in bonnet fungi (Mycena s.s.) driven by repeated elements and novel gene families across ecological guilds.</title>
        <authorList>
            <consortium name="Lawrence Berkeley National Laboratory"/>
            <person name="Harder C.B."/>
            <person name="Miyauchi S."/>
            <person name="Viragh M."/>
            <person name="Kuo A."/>
            <person name="Thoen E."/>
            <person name="Andreopoulos B."/>
            <person name="Lu D."/>
            <person name="Skrede I."/>
            <person name="Drula E."/>
            <person name="Henrissat B."/>
            <person name="Morin E."/>
            <person name="Kohler A."/>
            <person name="Barry K."/>
            <person name="LaButti K."/>
            <person name="Morin E."/>
            <person name="Salamov A."/>
            <person name="Lipzen A."/>
            <person name="Mereny Z."/>
            <person name="Hegedus B."/>
            <person name="Baldrian P."/>
            <person name="Stursova M."/>
            <person name="Weitz H."/>
            <person name="Taylor A."/>
            <person name="Grigoriev I.V."/>
            <person name="Nagy L.G."/>
            <person name="Martin F."/>
            <person name="Kauserud H."/>
        </authorList>
    </citation>
    <scope>NUCLEOTIDE SEQUENCE</scope>
    <source>
        <strain evidence="6">CBHHK200</strain>
    </source>
</reference>
<dbReference type="InterPro" id="IPR036188">
    <property type="entry name" value="FAD/NAD-bd_sf"/>
</dbReference>
<dbReference type="PANTHER" id="PTHR43747:SF5">
    <property type="entry name" value="FAD-BINDING DOMAIN-CONTAINING PROTEIN"/>
    <property type="match status" value="1"/>
</dbReference>
<gene>
    <name evidence="6" type="ORF">C8F04DRAFT_1288116</name>
</gene>
<dbReference type="Pfam" id="PF04820">
    <property type="entry name" value="Trp_halogenase"/>
    <property type="match status" value="1"/>
</dbReference>